<protein>
    <submittedName>
        <fullName evidence="1">Uncharacterized protein</fullName>
    </submittedName>
</protein>
<reference evidence="1 2" key="1">
    <citation type="submission" date="2014-06" db="EMBL/GenBank/DDBJ databases">
        <title>Evolutionary Origins and Diversification of the Mycorrhizal Mutualists.</title>
        <authorList>
            <consortium name="DOE Joint Genome Institute"/>
            <consortium name="Mycorrhizal Genomics Consortium"/>
            <person name="Kohler A."/>
            <person name="Kuo A."/>
            <person name="Nagy L.G."/>
            <person name="Floudas D."/>
            <person name="Copeland A."/>
            <person name="Barry K.W."/>
            <person name="Cichocki N."/>
            <person name="Veneault-Fourrey C."/>
            <person name="LaButti K."/>
            <person name="Lindquist E.A."/>
            <person name="Lipzen A."/>
            <person name="Lundell T."/>
            <person name="Morin E."/>
            <person name="Murat C."/>
            <person name="Riley R."/>
            <person name="Ohm R."/>
            <person name="Sun H."/>
            <person name="Tunlid A."/>
            <person name="Henrissat B."/>
            <person name="Grigoriev I.V."/>
            <person name="Hibbett D.S."/>
            <person name="Martin F."/>
        </authorList>
    </citation>
    <scope>NUCLEOTIDE SEQUENCE [LARGE SCALE GENOMIC DNA]</scope>
    <source>
        <strain evidence="1 2">SS14</strain>
    </source>
</reference>
<organism evidence="1 2">
    <name type="scientific">Sphaerobolus stellatus (strain SS14)</name>
    <dbReference type="NCBI Taxonomy" id="990650"/>
    <lineage>
        <taxon>Eukaryota</taxon>
        <taxon>Fungi</taxon>
        <taxon>Dikarya</taxon>
        <taxon>Basidiomycota</taxon>
        <taxon>Agaricomycotina</taxon>
        <taxon>Agaricomycetes</taxon>
        <taxon>Phallomycetidae</taxon>
        <taxon>Geastrales</taxon>
        <taxon>Sphaerobolaceae</taxon>
        <taxon>Sphaerobolus</taxon>
    </lineage>
</organism>
<dbReference type="EMBL" id="KN837196">
    <property type="protein sequence ID" value="KIJ34727.1"/>
    <property type="molecule type" value="Genomic_DNA"/>
</dbReference>
<gene>
    <name evidence="1" type="ORF">M422DRAFT_263084</name>
</gene>
<name>A0A0C9UZJ2_SPHS4</name>
<evidence type="ECO:0000313" key="2">
    <source>
        <dbReference type="Proteomes" id="UP000054279"/>
    </source>
</evidence>
<dbReference type="AlphaFoldDB" id="A0A0C9UZJ2"/>
<dbReference type="Proteomes" id="UP000054279">
    <property type="component" value="Unassembled WGS sequence"/>
</dbReference>
<keyword evidence="2" id="KW-1185">Reference proteome</keyword>
<accession>A0A0C9UZJ2</accession>
<dbReference type="HOGENOM" id="CLU_1321638_0_0_1"/>
<sequence>MLSPEAVCQVTWFNRLYLQCVTQGDDRPSVFYMVGCITHCQIRRAPVSKKTKTNYQVCIVPFDWAWDRIYSNIAAVTPTAQFIIPTYMGGVSFITSGSPILLFFYAHFYFHPVYSDSNAEAKAPSFNGPVHHAAPFHAKNGSSCFSFKGICTLNNIEDKLHPLKKKANGYTTAISFNIHNIVQLSDEPATGDDCVYGADDDSSDDVFV</sequence>
<evidence type="ECO:0000313" key="1">
    <source>
        <dbReference type="EMBL" id="KIJ34727.1"/>
    </source>
</evidence>
<proteinExistence type="predicted"/>